<evidence type="ECO:0000313" key="3">
    <source>
        <dbReference type="Proteomes" id="UP001199916"/>
    </source>
</evidence>
<keyword evidence="3" id="KW-1185">Reference proteome</keyword>
<dbReference type="Pfam" id="PF07833">
    <property type="entry name" value="Cu_amine_oxidN1"/>
    <property type="match status" value="1"/>
</dbReference>
<organism evidence="2 3">
    <name type="scientific">Paenibacillus profundus</name>
    <dbReference type="NCBI Taxonomy" id="1173085"/>
    <lineage>
        <taxon>Bacteria</taxon>
        <taxon>Bacillati</taxon>
        <taxon>Bacillota</taxon>
        <taxon>Bacilli</taxon>
        <taxon>Bacillales</taxon>
        <taxon>Paenibacillaceae</taxon>
        <taxon>Paenibacillus</taxon>
    </lineage>
</organism>
<protein>
    <submittedName>
        <fullName evidence="2">Copper amine oxidase N-terminal domain-containing protein</fullName>
    </submittedName>
</protein>
<dbReference type="InterPro" id="IPR012854">
    <property type="entry name" value="Cu_amine_oxidase-like_N"/>
</dbReference>
<dbReference type="InterPro" id="IPR036582">
    <property type="entry name" value="Mao_N_sf"/>
</dbReference>
<accession>A0ABS8YDA3</accession>
<dbReference type="Proteomes" id="UP001199916">
    <property type="component" value="Unassembled WGS sequence"/>
</dbReference>
<evidence type="ECO:0000313" key="2">
    <source>
        <dbReference type="EMBL" id="MCE5168475.1"/>
    </source>
</evidence>
<name>A0ABS8YDA3_9BACL</name>
<sequence>MSGLSVSEYPSHLKSCEVYHRVGGYPRANTPDPWHFAYLHGTARTVESLGTKWAPSPTYGSRLVDELSKMRGMKADAPGASAEMASIEVNGKKIGEGPLVDGTVLAPVRAVGEALGCRVGWNQQTKTASINGVTVPGELIGGSAYVYVRAVAKAAGAIVKWDTKERKVLISD</sequence>
<feature type="domain" description="Copper amine oxidase-like N-terminal" evidence="1">
    <location>
        <begin position="89"/>
        <end position="131"/>
    </location>
</feature>
<comment type="caution">
    <text evidence="2">The sequence shown here is derived from an EMBL/GenBank/DDBJ whole genome shotgun (WGS) entry which is preliminary data.</text>
</comment>
<gene>
    <name evidence="2" type="ORF">LQV63_03995</name>
</gene>
<dbReference type="SUPFAM" id="SSF55383">
    <property type="entry name" value="Copper amine oxidase, domain N"/>
    <property type="match status" value="1"/>
</dbReference>
<proteinExistence type="predicted"/>
<evidence type="ECO:0000259" key="1">
    <source>
        <dbReference type="Pfam" id="PF07833"/>
    </source>
</evidence>
<reference evidence="2 3" key="1">
    <citation type="submission" date="2021-11" db="EMBL/GenBank/DDBJ databases">
        <title>Draft genome sequence of Paenibacillus profundus YoMME, a new Gram-positive bacteria with exoelectrogenic properties.</title>
        <authorList>
            <person name="Hubenova Y."/>
            <person name="Hubenova E."/>
            <person name="Manasiev Y."/>
            <person name="Peykov S."/>
            <person name="Mitov M."/>
        </authorList>
    </citation>
    <scope>NUCLEOTIDE SEQUENCE [LARGE SCALE GENOMIC DNA]</scope>
    <source>
        <strain evidence="2 3">YoMME</strain>
    </source>
</reference>
<dbReference type="EMBL" id="JAJNBZ010000002">
    <property type="protein sequence ID" value="MCE5168475.1"/>
    <property type="molecule type" value="Genomic_DNA"/>
</dbReference>